<keyword evidence="4" id="KW-1185">Reference proteome</keyword>
<keyword evidence="1" id="KW-0732">Signal</keyword>
<dbReference type="RefSeq" id="WP_102196603.1">
    <property type="nucleotide sequence ID" value="NZ_NIPR01000034.1"/>
</dbReference>
<accession>A0A2N7AT46</accession>
<sequence>MRKIMSVLVVSLTIIISVFCNSTYSLAATDSVSDTTELKNVEQIRQTVTTYPNVKSTYLYNSKGEQLQNVALSANTNLAVNETATINNEQYYRVATNQWVSSKDVYTYKMSLLTIRTKDNDFTSLIDAHGSSVANRALSANSNWKIDKVVEINNKKYYRIAVNEFVDAKKVVVVK</sequence>
<gene>
    <name evidence="3" type="ORF">CBP76_09205</name>
</gene>
<feature type="domain" description="S-layer protein C-terminal" evidence="2">
    <location>
        <begin position="55"/>
        <end position="100"/>
    </location>
</feature>
<dbReference type="Proteomes" id="UP000235649">
    <property type="component" value="Unassembled WGS sequence"/>
</dbReference>
<evidence type="ECO:0000256" key="1">
    <source>
        <dbReference type="SAM" id="SignalP"/>
    </source>
</evidence>
<protein>
    <recommendedName>
        <fullName evidence="2">S-layer protein C-terminal domain-containing protein</fullName>
    </recommendedName>
</protein>
<evidence type="ECO:0000313" key="3">
    <source>
        <dbReference type="EMBL" id="PMD68863.1"/>
    </source>
</evidence>
<comment type="caution">
    <text evidence="3">The sequence shown here is derived from an EMBL/GenBank/DDBJ whole genome shotgun (WGS) entry which is preliminary data.</text>
</comment>
<reference evidence="3 4" key="1">
    <citation type="submission" date="2017-05" db="EMBL/GenBank/DDBJ databases">
        <title>Lactobacillus nurukis nov., sp. nov., isolated from nuruk.</title>
        <authorList>
            <person name="Kim S.-J."/>
        </authorList>
    </citation>
    <scope>NUCLEOTIDE SEQUENCE [LARGE SCALE GENOMIC DNA]</scope>
    <source>
        <strain evidence="3 4">SYF10-1a</strain>
    </source>
</reference>
<dbReference type="AlphaFoldDB" id="A0A2N7AT46"/>
<feature type="chain" id="PRO_5014827738" description="S-layer protein C-terminal domain-containing protein" evidence="1">
    <location>
        <begin position="28"/>
        <end position="175"/>
    </location>
</feature>
<name>A0A2N7AT46_9LACO</name>
<dbReference type="OrthoDB" id="2329126at2"/>
<dbReference type="EMBL" id="NIPR01000034">
    <property type="protein sequence ID" value="PMD68863.1"/>
    <property type="molecule type" value="Genomic_DNA"/>
</dbReference>
<dbReference type="Pfam" id="PF03217">
    <property type="entry name" value="SlpA"/>
    <property type="match status" value="2"/>
</dbReference>
<dbReference type="InterPro" id="IPR024968">
    <property type="entry name" value="SlpA_C_lactobacillus"/>
</dbReference>
<feature type="domain" description="S-layer protein C-terminal" evidence="2">
    <location>
        <begin position="127"/>
        <end position="168"/>
    </location>
</feature>
<feature type="signal peptide" evidence="1">
    <location>
        <begin position="1"/>
        <end position="27"/>
    </location>
</feature>
<organism evidence="3 4">
    <name type="scientific">Companilactobacillus nuruki</name>
    <dbReference type="NCBI Taxonomy" id="1993540"/>
    <lineage>
        <taxon>Bacteria</taxon>
        <taxon>Bacillati</taxon>
        <taxon>Bacillota</taxon>
        <taxon>Bacilli</taxon>
        <taxon>Lactobacillales</taxon>
        <taxon>Lactobacillaceae</taxon>
        <taxon>Companilactobacillus</taxon>
    </lineage>
</organism>
<evidence type="ECO:0000313" key="4">
    <source>
        <dbReference type="Proteomes" id="UP000235649"/>
    </source>
</evidence>
<evidence type="ECO:0000259" key="2">
    <source>
        <dbReference type="Pfam" id="PF03217"/>
    </source>
</evidence>
<proteinExistence type="predicted"/>